<keyword evidence="2" id="KW-0813">Transport</keyword>
<dbReference type="InterPro" id="IPR027417">
    <property type="entry name" value="P-loop_NTPase"/>
</dbReference>
<accession>A0A6L9SF72</accession>
<evidence type="ECO:0000256" key="1">
    <source>
        <dbReference type="ARBA" id="ARBA00005417"/>
    </source>
</evidence>
<dbReference type="InterPro" id="IPR003439">
    <property type="entry name" value="ABC_transporter-like_ATP-bd"/>
</dbReference>
<dbReference type="RefSeq" id="WP_163743621.1">
    <property type="nucleotide sequence ID" value="NZ_JAAGOA010000025.1"/>
</dbReference>
<reference evidence="7 8" key="1">
    <citation type="submission" date="2020-02" db="EMBL/GenBank/DDBJ databases">
        <authorList>
            <person name="Li X.-J."/>
            <person name="Han X.-M."/>
        </authorList>
    </citation>
    <scope>NUCLEOTIDE SEQUENCE [LARGE SCALE GENOMIC DNA]</scope>
    <source>
        <strain evidence="7 8">CCTCC AB 2017055</strain>
    </source>
</reference>
<gene>
    <name evidence="7" type="ORF">G1H10_26450</name>
</gene>
<dbReference type="PANTHER" id="PTHR43335:SF4">
    <property type="entry name" value="ABC TRANSPORTER, ATP-BINDING PROTEIN"/>
    <property type="match status" value="1"/>
</dbReference>
<dbReference type="InterPro" id="IPR003593">
    <property type="entry name" value="AAA+_ATPase"/>
</dbReference>
<evidence type="ECO:0000313" key="7">
    <source>
        <dbReference type="EMBL" id="NEE03713.1"/>
    </source>
</evidence>
<comment type="similarity">
    <text evidence="1">Belongs to the ABC transporter superfamily.</text>
</comment>
<keyword evidence="3" id="KW-0547">Nucleotide-binding</keyword>
<feature type="domain" description="ABC transporter" evidence="6">
    <location>
        <begin position="46"/>
        <end position="270"/>
    </location>
</feature>
<dbReference type="GO" id="GO:0016887">
    <property type="term" value="F:ATP hydrolysis activity"/>
    <property type="evidence" value="ECO:0007669"/>
    <property type="project" value="InterPro"/>
</dbReference>
<dbReference type="PANTHER" id="PTHR43335">
    <property type="entry name" value="ABC TRANSPORTER, ATP-BINDING PROTEIN"/>
    <property type="match status" value="1"/>
</dbReference>
<evidence type="ECO:0000256" key="3">
    <source>
        <dbReference type="ARBA" id="ARBA00022741"/>
    </source>
</evidence>
<dbReference type="PROSITE" id="PS50893">
    <property type="entry name" value="ABC_TRANSPORTER_2"/>
    <property type="match status" value="1"/>
</dbReference>
<proteinExistence type="inferred from homology"/>
<dbReference type="SUPFAM" id="SSF52540">
    <property type="entry name" value="P-loop containing nucleoside triphosphate hydrolases"/>
    <property type="match status" value="1"/>
</dbReference>
<evidence type="ECO:0000256" key="4">
    <source>
        <dbReference type="ARBA" id="ARBA00022840"/>
    </source>
</evidence>
<evidence type="ECO:0000313" key="8">
    <source>
        <dbReference type="Proteomes" id="UP000475214"/>
    </source>
</evidence>
<organism evidence="7 8">
    <name type="scientific">Phytoactinopolyspora halotolerans</name>
    <dbReference type="NCBI Taxonomy" id="1981512"/>
    <lineage>
        <taxon>Bacteria</taxon>
        <taxon>Bacillati</taxon>
        <taxon>Actinomycetota</taxon>
        <taxon>Actinomycetes</taxon>
        <taxon>Jiangellales</taxon>
        <taxon>Jiangellaceae</taxon>
        <taxon>Phytoactinopolyspora</taxon>
    </lineage>
</organism>
<comment type="caution">
    <text evidence="7">The sequence shown here is derived from an EMBL/GenBank/DDBJ whole genome shotgun (WGS) entry which is preliminary data.</text>
</comment>
<keyword evidence="4 7" id="KW-0067">ATP-binding</keyword>
<dbReference type="Gene3D" id="3.40.50.300">
    <property type="entry name" value="P-loop containing nucleotide triphosphate hydrolases"/>
    <property type="match status" value="1"/>
</dbReference>
<name>A0A6L9SF72_9ACTN</name>
<dbReference type="Pfam" id="PF00005">
    <property type="entry name" value="ABC_tran"/>
    <property type="match status" value="1"/>
</dbReference>
<protein>
    <submittedName>
        <fullName evidence="7">ABC transporter ATP-binding protein</fullName>
    </submittedName>
</protein>
<sequence>MVTYVKLGSLQANATHSEAAAVAPAERLPEQEAAAHGHPSTGQPAVEIAGVRKSFGAVHALRGVDLRVMPGHVYGVLGPNGAGKTTLLRIVLGLVRPDGGSVTVLGGRPGHPETLKGIGALVESPAFVPYLSGRTNLKVLARARGLPNDEVARVLQVVDLTDRADERFAGYSLGMGQRLGVAAALLGSPGLLILDEPTNGLDPEGVASMRTFIRRIGEQGTTVLLSSHLLSEVQQICDRVIVINNGRVIADDTVSAVRARTGATVLKIWASPTDEAGPVLTEILDRSAPVGDDSDESMSSEDAATGSVPEAGAGADPTTPRVGAGSACPVRVEDQDQPYWRLETTPEIVPELVRGLVRAGIAVHEIRRERPSLEDVFFTLTRDDADPAPVANEGGRR</sequence>
<evidence type="ECO:0000256" key="2">
    <source>
        <dbReference type="ARBA" id="ARBA00022448"/>
    </source>
</evidence>
<evidence type="ECO:0000259" key="6">
    <source>
        <dbReference type="PROSITE" id="PS50893"/>
    </source>
</evidence>
<dbReference type="Proteomes" id="UP000475214">
    <property type="component" value="Unassembled WGS sequence"/>
</dbReference>
<evidence type="ECO:0000256" key="5">
    <source>
        <dbReference type="SAM" id="MobiDB-lite"/>
    </source>
</evidence>
<keyword evidence="8" id="KW-1185">Reference proteome</keyword>
<dbReference type="GO" id="GO:0005524">
    <property type="term" value="F:ATP binding"/>
    <property type="evidence" value="ECO:0007669"/>
    <property type="project" value="UniProtKB-KW"/>
</dbReference>
<dbReference type="CDD" id="cd03268">
    <property type="entry name" value="ABC_BcrA_bacitracin_resist"/>
    <property type="match status" value="1"/>
</dbReference>
<dbReference type="AlphaFoldDB" id="A0A6L9SF72"/>
<dbReference type="EMBL" id="JAAGOA010000025">
    <property type="protein sequence ID" value="NEE03713.1"/>
    <property type="molecule type" value="Genomic_DNA"/>
</dbReference>
<dbReference type="SMART" id="SM00382">
    <property type="entry name" value="AAA"/>
    <property type="match status" value="1"/>
</dbReference>
<feature type="region of interest" description="Disordered" evidence="5">
    <location>
        <begin position="287"/>
        <end position="327"/>
    </location>
</feature>